<evidence type="ECO:0000256" key="1">
    <source>
        <dbReference type="ARBA" id="ARBA00023015"/>
    </source>
</evidence>
<comment type="caution">
    <text evidence="5">The sequence shown here is derived from an EMBL/GenBank/DDBJ whole genome shotgun (WGS) entry which is preliminary data.</text>
</comment>
<dbReference type="RefSeq" id="WP_118262735.1">
    <property type="nucleotide sequence ID" value="NZ_JADNGF010000017.1"/>
</dbReference>
<dbReference type="GO" id="GO:0000976">
    <property type="term" value="F:transcription cis-regulatory region binding"/>
    <property type="evidence" value="ECO:0007669"/>
    <property type="project" value="TreeGrafter"/>
</dbReference>
<keyword evidence="1" id="KW-0805">Transcription regulation</keyword>
<gene>
    <name evidence="5" type="ORF">DW270_03445</name>
</gene>
<dbReference type="SUPFAM" id="SSF53850">
    <property type="entry name" value="Periplasmic binding protein-like II"/>
    <property type="match status" value="1"/>
</dbReference>
<evidence type="ECO:0000313" key="6">
    <source>
        <dbReference type="Proteomes" id="UP000285697"/>
    </source>
</evidence>
<protein>
    <submittedName>
        <fullName evidence="5">Extracellular solute-binding protein</fullName>
    </submittedName>
</protein>
<dbReference type="CDD" id="cd01392">
    <property type="entry name" value="HTH_LacI"/>
    <property type="match status" value="1"/>
</dbReference>
<dbReference type="InterPro" id="IPR010982">
    <property type="entry name" value="Lambda_DNA-bd_dom_sf"/>
</dbReference>
<evidence type="ECO:0000256" key="3">
    <source>
        <dbReference type="ARBA" id="ARBA00023163"/>
    </source>
</evidence>
<evidence type="ECO:0000256" key="2">
    <source>
        <dbReference type="ARBA" id="ARBA00023125"/>
    </source>
</evidence>
<evidence type="ECO:0000313" key="5">
    <source>
        <dbReference type="EMBL" id="RHG21400.1"/>
    </source>
</evidence>
<dbReference type="Gene3D" id="1.10.260.40">
    <property type="entry name" value="lambda repressor-like DNA-binding domains"/>
    <property type="match status" value="1"/>
</dbReference>
<dbReference type="Gene3D" id="3.40.190.10">
    <property type="entry name" value="Periplasmic binding protein-like II"/>
    <property type="match status" value="2"/>
</dbReference>
<dbReference type="SUPFAM" id="SSF47413">
    <property type="entry name" value="lambda repressor-like DNA-binding domains"/>
    <property type="match status" value="1"/>
</dbReference>
<organism evidence="5 6">
    <name type="scientific">Mediterraneibacter gnavus</name>
    <name type="common">Ruminococcus gnavus</name>
    <dbReference type="NCBI Taxonomy" id="33038"/>
    <lineage>
        <taxon>Bacteria</taxon>
        <taxon>Bacillati</taxon>
        <taxon>Bacillota</taxon>
        <taxon>Clostridia</taxon>
        <taxon>Lachnospirales</taxon>
        <taxon>Lachnospiraceae</taxon>
        <taxon>Mediterraneibacter</taxon>
    </lineage>
</organism>
<feature type="domain" description="HTH lacI-type" evidence="4">
    <location>
        <begin position="2"/>
        <end position="56"/>
    </location>
</feature>
<dbReference type="SUPFAM" id="SSF53822">
    <property type="entry name" value="Periplasmic binding protein-like I"/>
    <property type="match status" value="1"/>
</dbReference>
<dbReference type="Proteomes" id="UP000285697">
    <property type="component" value="Unassembled WGS sequence"/>
</dbReference>
<sequence>MATLKDVANLAGVSIATVSNYLNNTKPVSKEISKKIQDAVNELHYSINQNAKNLKSKTNTDIGVILPSLNDSYYVQLFQGIKSYFQNTNYYLNLDFSENIPESEKNIVHNLLKKQVCGLILVSCQPMNWKFYYDNFTSKNIPLVLIDRNIHSLDANFVSFNNRILLRNMIESLLQSGFTDIYLMSGPESYGCEFECIRGFCDAFKNYNLSPPAYAFFQTDMSKEDAFRKTIHLLRSRIPQAIVATSESLAAGIIEGIKILGYTTNDIPVFTLGEEHWNLHTHSFSSASTVRPAMKLGQLASKLLLEQLQSPLTKETEKIILSGGKFYNYNSCDKSHVIKKEKKEFKETIRVLMLDTSQVHSLLGLLKNFENKTDIHADVTILPHHRLYETIVEKYRSNNEQPYDVFMYDIPWLPSLASEQILEDITTKFHSINPDIFLPNCLKYYSIFNGRYYGIPFMYAPQIFYYRKDLFENTALKNDYERENNISLRPPSTLKEFNTIADFFTNKTTAISYGISIPTAYSECLTPEIYMRLRSYGGSLFNRHGNVCLDSDHSLKAYINFVKSIKNAKPDYRTATDISVVDDFLKGETAMLISYPSFLSDVTDLRKNSIVGSIGYHLIPGHSPLLGGWGLGINSHSDKKQEAFEFLKWTCDEQITNYSSLLGGLSALNSTYTNDELTELYPWLPLYHSIYKYTKPTIPPKLSNNKVIPQYEIDAVVCDWIYKLLDSEIDVQQAITNTHLELESLRNTYLNDER</sequence>
<dbReference type="PANTHER" id="PTHR30146:SF154">
    <property type="entry name" value="TRANSCRIPTION REGULATOR, MEMBER OF GALR FAMILY"/>
    <property type="match status" value="1"/>
</dbReference>
<dbReference type="InterPro" id="IPR001761">
    <property type="entry name" value="Peripla_BP/Lac1_sug-bd_dom"/>
</dbReference>
<dbReference type="SMART" id="SM00354">
    <property type="entry name" value="HTH_LACI"/>
    <property type="match status" value="1"/>
</dbReference>
<dbReference type="InterPro" id="IPR006059">
    <property type="entry name" value="SBP"/>
</dbReference>
<reference evidence="5 6" key="1">
    <citation type="submission" date="2018-08" db="EMBL/GenBank/DDBJ databases">
        <title>A genome reference for cultivated species of the human gut microbiota.</title>
        <authorList>
            <person name="Zou Y."/>
            <person name="Xue W."/>
            <person name="Luo G."/>
        </authorList>
    </citation>
    <scope>NUCLEOTIDE SEQUENCE [LARGE SCALE GENOMIC DNA]</scope>
    <source>
        <strain evidence="5 6">AM22-7AC</strain>
    </source>
</reference>
<dbReference type="PROSITE" id="PS00356">
    <property type="entry name" value="HTH_LACI_1"/>
    <property type="match status" value="1"/>
</dbReference>
<dbReference type="InterPro" id="IPR000843">
    <property type="entry name" value="HTH_LacI"/>
</dbReference>
<name>A0A414SN89_MEDGN</name>
<dbReference type="CDD" id="cd06267">
    <property type="entry name" value="PBP1_LacI_sugar_binding-like"/>
    <property type="match status" value="1"/>
</dbReference>
<keyword evidence="2" id="KW-0238">DNA-binding</keyword>
<dbReference type="GO" id="GO:0003700">
    <property type="term" value="F:DNA-binding transcription factor activity"/>
    <property type="evidence" value="ECO:0007669"/>
    <property type="project" value="TreeGrafter"/>
</dbReference>
<proteinExistence type="predicted"/>
<dbReference type="AlphaFoldDB" id="A0A414SN89"/>
<dbReference type="Gene3D" id="3.40.50.2300">
    <property type="match status" value="2"/>
</dbReference>
<dbReference type="EMBL" id="QRIA01000003">
    <property type="protein sequence ID" value="RHG21400.1"/>
    <property type="molecule type" value="Genomic_DNA"/>
</dbReference>
<dbReference type="PROSITE" id="PS50932">
    <property type="entry name" value="HTH_LACI_2"/>
    <property type="match status" value="1"/>
</dbReference>
<evidence type="ECO:0000259" key="4">
    <source>
        <dbReference type="PROSITE" id="PS50932"/>
    </source>
</evidence>
<dbReference type="Pfam" id="PF00356">
    <property type="entry name" value="LacI"/>
    <property type="match status" value="1"/>
</dbReference>
<dbReference type="InterPro" id="IPR028082">
    <property type="entry name" value="Peripla_BP_I"/>
</dbReference>
<keyword evidence="3" id="KW-0804">Transcription</keyword>
<dbReference type="Pfam" id="PF13416">
    <property type="entry name" value="SBP_bac_8"/>
    <property type="match status" value="1"/>
</dbReference>
<dbReference type="Pfam" id="PF00532">
    <property type="entry name" value="Peripla_BP_1"/>
    <property type="match status" value="1"/>
</dbReference>
<accession>A0A414SN89</accession>
<dbReference type="PANTHER" id="PTHR30146">
    <property type="entry name" value="LACI-RELATED TRANSCRIPTIONAL REPRESSOR"/>
    <property type="match status" value="1"/>
</dbReference>